<organism evidence="1">
    <name type="scientific">Rhizophora mucronata</name>
    <name type="common">Asiatic mangrove</name>
    <dbReference type="NCBI Taxonomy" id="61149"/>
    <lineage>
        <taxon>Eukaryota</taxon>
        <taxon>Viridiplantae</taxon>
        <taxon>Streptophyta</taxon>
        <taxon>Embryophyta</taxon>
        <taxon>Tracheophyta</taxon>
        <taxon>Spermatophyta</taxon>
        <taxon>Magnoliopsida</taxon>
        <taxon>eudicotyledons</taxon>
        <taxon>Gunneridae</taxon>
        <taxon>Pentapetalae</taxon>
        <taxon>rosids</taxon>
        <taxon>fabids</taxon>
        <taxon>Malpighiales</taxon>
        <taxon>Rhizophoraceae</taxon>
        <taxon>Rhizophora</taxon>
    </lineage>
</organism>
<evidence type="ECO:0000313" key="1">
    <source>
        <dbReference type="EMBL" id="MBX35594.1"/>
    </source>
</evidence>
<dbReference type="EMBL" id="GGEC01055110">
    <property type="protein sequence ID" value="MBX35594.1"/>
    <property type="molecule type" value="Transcribed_RNA"/>
</dbReference>
<proteinExistence type="predicted"/>
<reference evidence="1" key="1">
    <citation type="submission" date="2018-02" db="EMBL/GenBank/DDBJ databases">
        <title>Rhizophora mucronata_Transcriptome.</title>
        <authorList>
            <person name="Meera S.P."/>
            <person name="Sreeshan A."/>
            <person name="Augustine A."/>
        </authorList>
    </citation>
    <scope>NUCLEOTIDE SEQUENCE</scope>
    <source>
        <tissue evidence="1">Leaf</tissue>
    </source>
</reference>
<name>A0A2P2MZG3_RHIMU</name>
<accession>A0A2P2MZG3</accession>
<dbReference type="AlphaFoldDB" id="A0A2P2MZG3"/>
<sequence>MHSARNTEIIFLKGKSRS</sequence>
<protein>
    <submittedName>
        <fullName evidence="1">Uncharacterized protein</fullName>
    </submittedName>
</protein>